<organism evidence="1 2">
    <name type="scientific">Dictyostelium purpureum</name>
    <name type="common">Slime mold</name>
    <dbReference type="NCBI Taxonomy" id="5786"/>
    <lineage>
        <taxon>Eukaryota</taxon>
        <taxon>Amoebozoa</taxon>
        <taxon>Evosea</taxon>
        <taxon>Eumycetozoa</taxon>
        <taxon>Dictyostelia</taxon>
        <taxon>Dictyosteliales</taxon>
        <taxon>Dictyosteliaceae</taxon>
        <taxon>Dictyostelium</taxon>
    </lineage>
</organism>
<dbReference type="OrthoDB" id="3256376at2759"/>
<evidence type="ECO:0008006" key="3">
    <source>
        <dbReference type="Google" id="ProtNLM"/>
    </source>
</evidence>
<evidence type="ECO:0000313" key="1">
    <source>
        <dbReference type="EMBL" id="EGC29938.1"/>
    </source>
</evidence>
<dbReference type="EMBL" id="GL871375">
    <property type="protein sequence ID" value="EGC29938.1"/>
    <property type="molecule type" value="Genomic_DNA"/>
</dbReference>
<reference evidence="2" key="1">
    <citation type="journal article" date="2011" name="Genome Biol.">
        <title>Comparative genomics of the social amoebae Dictyostelium discoideum and Dictyostelium purpureum.</title>
        <authorList>
            <consortium name="US DOE Joint Genome Institute (JGI-PGF)"/>
            <person name="Sucgang R."/>
            <person name="Kuo A."/>
            <person name="Tian X."/>
            <person name="Salerno W."/>
            <person name="Parikh A."/>
            <person name="Feasley C.L."/>
            <person name="Dalin E."/>
            <person name="Tu H."/>
            <person name="Huang E."/>
            <person name="Barry K."/>
            <person name="Lindquist E."/>
            <person name="Shapiro H."/>
            <person name="Bruce D."/>
            <person name="Schmutz J."/>
            <person name="Salamov A."/>
            <person name="Fey P."/>
            <person name="Gaudet P."/>
            <person name="Anjard C."/>
            <person name="Babu M.M."/>
            <person name="Basu S."/>
            <person name="Bushmanova Y."/>
            <person name="van der Wel H."/>
            <person name="Katoh-Kurasawa M."/>
            <person name="Dinh C."/>
            <person name="Coutinho P.M."/>
            <person name="Saito T."/>
            <person name="Elias M."/>
            <person name="Schaap P."/>
            <person name="Kay R.R."/>
            <person name="Henrissat B."/>
            <person name="Eichinger L."/>
            <person name="Rivero F."/>
            <person name="Putnam N.H."/>
            <person name="West C.M."/>
            <person name="Loomis W.F."/>
            <person name="Chisholm R.L."/>
            <person name="Shaulsky G."/>
            <person name="Strassmann J.E."/>
            <person name="Queller D.C."/>
            <person name="Kuspa A."/>
            <person name="Grigoriev I.V."/>
        </authorList>
    </citation>
    <scope>NUCLEOTIDE SEQUENCE [LARGE SCALE GENOMIC DNA]</scope>
    <source>
        <strain evidence="2">QSDP1</strain>
    </source>
</reference>
<dbReference type="InterPro" id="IPR011009">
    <property type="entry name" value="Kinase-like_dom_sf"/>
</dbReference>
<dbReference type="KEGG" id="dpp:DICPUDRAFT_158411"/>
<dbReference type="SUPFAM" id="SSF56112">
    <property type="entry name" value="Protein kinase-like (PK-like)"/>
    <property type="match status" value="1"/>
</dbReference>
<dbReference type="AlphaFoldDB" id="F1A1J9"/>
<dbReference type="GeneID" id="10504857"/>
<proteinExistence type="predicted"/>
<evidence type="ECO:0000313" key="2">
    <source>
        <dbReference type="Proteomes" id="UP000001064"/>
    </source>
</evidence>
<name>F1A1J9_DICPU</name>
<dbReference type="VEuPathDB" id="AmoebaDB:DICPUDRAFT_158411"/>
<protein>
    <recommendedName>
        <fullName evidence="3">Protein kinase domain-containing protein</fullName>
    </recommendedName>
</protein>
<sequence>MHSIPVAHADISNSNILVYHVGNSCHIKFMGFGIICNTIEDRLIYYSQKCCSVSQIYRPTFEEILNYFKVV</sequence>
<keyword evidence="2" id="KW-1185">Reference proteome</keyword>
<dbReference type="Proteomes" id="UP000001064">
    <property type="component" value="Unassembled WGS sequence"/>
</dbReference>
<accession>F1A1J9</accession>
<gene>
    <name evidence="1" type="ORF">DICPUDRAFT_158411</name>
</gene>
<dbReference type="InParanoid" id="F1A1J9"/>
<dbReference type="RefSeq" id="XP_003293541.1">
    <property type="nucleotide sequence ID" value="XM_003293493.1"/>
</dbReference>